<keyword evidence="2" id="KW-0378">Hydrolase</keyword>
<dbReference type="InterPro" id="IPR000073">
    <property type="entry name" value="AB_hydrolase_1"/>
</dbReference>
<organism evidence="2 3">
    <name type="scientific">Kutzneria chonburiensis</name>
    <dbReference type="NCBI Taxonomy" id="1483604"/>
    <lineage>
        <taxon>Bacteria</taxon>
        <taxon>Bacillati</taxon>
        <taxon>Actinomycetota</taxon>
        <taxon>Actinomycetes</taxon>
        <taxon>Pseudonocardiales</taxon>
        <taxon>Pseudonocardiaceae</taxon>
        <taxon>Kutzneria</taxon>
    </lineage>
</organism>
<comment type="caution">
    <text evidence="2">The sequence shown here is derived from an EMBL/GenBank/DDBJ whole genome shotgun (WGS) entry which is preliminary data.</text>
</comment>
<evidence type="ECO:0000313" key="3">
    <source>
        <dbReference type="Proteomes" id="UP001589810"/>
    </source>
</evidence>
<dbReference type="RefSeq" id="WP_273940495.1">
    <property type="nucleotide sequence ID" value="NZ_CP097263.1"/>
</dbReference>
<dbReference type="Proteomes" id="UP001589810">
    <property type="component" value="Unassembled WGS sequence"/>
</dbReference>
<reference evidence="2 3" key="1">
    <citation type="submission" date="2024-09" db="EMBL/GenBank/DDBJ databases">
        <authorList>
            <person name="Sun Q."/>
            <person name="Mori K."/>
        </authorList>
    </citation>
    <scope>NUCLEOTIDE SEQUENCE [LARGE SCALE GENOMIC DNA]</scope>
    <source>
        <strain evidence="2 3">TBRC 1432</strain>
    </source>
</reference>
<dbReference type="Gene3D" id="3.40.50.1820">
    <property type="entry name" value="alpha/beta hydrolase"/>
    <property type="match status" value="1"/>
</dbReference>
<evidence type="ECO:0000313" key="2">
    <source>
        <dbReference type="EMBL" id="MFC0548916.1"/>
    </source>
</evidence>
<protein>
    <submittedName>
        <fullName evidence="2">Alpha/beta fold hydrolase</fullName>
    </submittedName>
</protein>
<dbReference type="GO" id="GO:0016787">
    <property type="term" value="F:hydrolase activity"/>
    <property type="evidence" value="ECO:0007669"/>
    <property type="project" value="UniProtKB-KW"/>
</dbReference>
<evidence type="ECO:0000259" key="1">
    <source>
        <dbReference type="Pfam" id="PF12697"/>
    </source>
</evidence>
<dbReference type="Pfam" id="PF12697">
    <property type="entry name" value="Abhydrolase_6"/>
    <property type="match status" value="1"/>
</dbReference>
<dbReference type="InterPro" id="IPR029058">
    <property type="entry name" value="AB_hydrolase_fold"/>
</dbReference>
<dbReference type="SUPFAM" id="SSF53474">
    <property type="entry name" value="alpha/beta-Hydrolases"/>
    <property type="match status" value="1"/>
</dbReference>
<sequence>MDTLRVRTGGTGGPTVLLLHGLGATGAVWDGLTERLDRRWIAPDLPGHGRSGRLKRYSFGAMAGAVAEHLPAGEPVTVIGHSLGGVLAIALASGWYGVEVRRAVAVGVKVEWTDDELAGAAAMAQRPVKMFGSKEEAAQRYLKVSGLGGLMPADPDGLAATGDGWRLALDPATFAVGRPDMRGLLAAAKCPVLMVTGENDPMSSPEQVRALAEHVEVLAGLGHNLHVEEPGTLMDVINRTGGW</sequence>
<feature type="domain" description="AB hydrolase-1" evidence="1">
    <location>
        <begin position="16"/>
        <end position="232"/>
    </location>
</feature>
<gene>
    <name evidence="2" type="ORF">ACFFH7_45920</name>
</gene>
<dbReference type="EMBL" id="JBHLUD010000020">
    <property type="protein sequence ID" value="MFC0548916.1"/>
    <property type="molecule type" value="Genomic_DNA"/>
</dbReference>
<dbReference type="PANTHER" id="PTHR43798:SF33">
    <property type="entry name" value="HYDROLASE, PUTATIVE (AFU_ORTHOLOGUE AFUA_2G14860)-RELATED"/>
    <property type="match status" value="1"/>
</dbReference>
<keyword evidence="3" id="KW-1185">Reference proteome</keyword>
<proteinExistence type="predicted"/>
<dbReference type="InterPro" id="IPR050266">
    <property type="entry name" value="AB_hydrolase_sf"/>
</dbReference>
<accession>A0ABV6N8I3</accession>
<name>A0ABV6N8I3_9PSEU</name>
<dbReference type="PANTHER" id="PTHR43798">
    <property type="entry name" value="MONOACYLGLYCEROL LIPASE"/>
    <property type="match status" value="1"/>
</dbReference>
<dbReference type="PRINTS" id="PR00111">
    <property type="entry name" value="ABHYDROLASE"/>
</dbReference>